<dbReference type="Pfam" id="PF04827">
    <property type="entry name" value="Plant_tran"/>
    <property type="match status" value="1"/>
</dbReference>
<proteinExistence type="predicted"/>
<sequence>MQEAAQKDVERAFGVLQARFAIVARPALSWSAKKLHLNMAPQLINPITSCRADFSTFVSNIQQIRNADLHFALRNDLIAHLWARKGKEVVSENDDV</sequence>
<keyword evidence="2" id="KW-1185">Reference proteome</keyword>
<dbReference type="EMBL" id="VSWC01000002">
    <property type="protein sequence ID" value="KAA1117705.1"/>
    <property type="molecule type" value="Genomic_DNA"/>
</dbReference>
<name>A0A5B0QXU8_PUCGR</name>
<protein>
    <submittedName>
        <fullName evidence="1">Uncharacterized protein</fullName>
    </submittedName>
</protein>
<dbReference type="Proteomes" id="UP000324748">
    <property type="component" value="Unassembled WGS sequence"/>
</dbReference>
<organism evidence="1 2">
    <name type="scientific">Puccinia graminis f. sp. tritici</name>
    <dbReference type="NCBI Taxonomy" id="56615"/>
    <lineage>
        <taxon>Eukaryota</taxon>
        <taxon>Fungi</taxon>
        <taxon>Dikarya</taxon>
        <taxon>Basidiomycota</taxon>
        <taxon>Pucciniomycotina</taxon>
        <taxon>Pucciniomycetes</taxon>
        <taxon>Pucciniales</taxon>
        <taxon>Pucciniaceae</taxon>
        <taxon>Puccinia</taxon>
    </lineage>
</organism>
<accession>A0A5B0QXU8</accession>
<dbReference type="AlphaFoldDB" id="A0A5B0QXU8"/>
<dbReference type="OrthoDB" id="2290122at2759"/>
<comment type="caution">
    <text evidence="1">The sequence shown here is derived from an EMBL/GenBank/DDBJ whole genome shotgun (WGS) entry which is preliminary data.</text>
</comment>
<gene>
    <name evidence="1" type="ORF">PGT21_020566</name>
</gene>
<evidence type="ECO:0000313" key="1">
    <source>
        <dbReference type="EMBL" id="KAA1117705.1"/>
    </source>
</evidence>
<dbReference type="InterPro" id="IPR006912">
    <property type="entry name" value="Harbinger_derived_prot"/>
</dbReference>
<reference evidence="1 2" key="1">
    <citation type="submission" date="2019-05" db="EMBL/GenBank/DDBJ databases">
        <title>Emergence of the Ug99 lineage of the wheat stem rust pathogen through somatic hybridization.</title>
        <authorList>
            <person name="Li F."/>
            <person name="Upadhyaya N.M."/>
            <person name="Sperschneider J."/>
            <person name="Matny O."/>
            <person name="Nguyen-Phuc H."/>
            <person name="Mago R."/>
            <person name="Raley C."/>
            <person name="Miller M.E."/>
            <person name="Silverstein K.A.T."/>
            <person name="Henningsen E."/>
            <person name="Hirsch C.D."/>
            <person name="Visser B."/>
            <person name="Pretorius Z.A."/>
            <person name="Steffenson B.J."/>
            <person name="Schwessinger B."/>
            <person name="Dodds P.N."/>
            <person name="Figueroa M."/>
        </authorList>
    </citation>
    <scope>NUCLEOTIDE SEQUENCE [LARGE SCALE GENOMIC DNA]</scope>
    <source>
        <strain evidence="1">21-0</strain>
    </source>
</reference>
<evidence type="ECO:0000313" key="2">
    <source>
        <dbReference type="Proteomes" id="UP000324748"/>
    </source>
</evidence>